<dbReference type="EMBL" id="SNRW01001312">
    <property type="protein sequence ID" value="KAA6396916.1"/>
    <property type="molecule type" value="Genomic_DNA"/>
</dbReference>
<dbReference type="Proteomes" id="UP000324800">
    <property type="component" value="Unassembled WGS sequence"/>
</dbReference>
<organism evidence="1 2">
    <name type="scientific">Streblomastix strix</name>
    <dbReference type="NCBI Taxonomy" id="222440"/>
    <lineage>
        <taxon>Eukaryota</taxon>
        <taxon>Metamonada</taxon>
        <taxon>Preaxostyla</taxon>
        <taxon>Oxymonadida</taxon>
        <taxon>Streblomastigidae</taxon>
        <taxon>Streblomastix</taxon>
    </lineage>
</organism>
<name>A0A5J4WQT9_9EUKA</name>
<dbReference type="Pfam" id="PF10274">
    <property type="entry name" value="ParcG"/>
    <property type="match status" value="1"/>
</dbReference>
<dbReference type="AlphaFoldDB" id="A0A5J4WQT9"/>
<dbReference type="SUPFAM" id="SSF48371">
    <property type="entry name" value="ARM repeat"/>
    <property type="match status" value="1"/>
</dbReference>
<comment type="caution">
    <text evidence="1">The sequence shown here is derived from an EMBL/GenBank/DDBJ whole genome shotgun (WGS) entry which is preliminary data.</text>
</comment>
<reference evidence="1 2" key="1">
    <citation type="submission" date="2019-03" db="EMBL/GenBank/DDBJ databases">
        <title>Single cell metagenomics reveals metabolic interactions within the superorganism composed of flagellate Streblomastix strix and complex community of Bacteroidetes bacteria on its surface.</title>
        <authorList>
            <person name="Treitli S.C."/>
            <person name="Kolisko M."/>
            <person name="Husnik F."/>
            <person name="Keeling P."/>
            <person name="Hampl V."/>
        </authorList>
    </citation>
    <scope>NUCLEOTIDE SEQUENCE [LARGE SCALE GENOMIC DNA]</scope>
    <source>
        <strain evidence="1">ST1C</strain>
    </source>
</reference>
<dbReference type="PANTHER" id="PTHR21207">
    <property type="entry name" value="PARKIN COREGULATED GENE PROTEIN PARK2 COREGULATED"/>
    <property type="match status" value="1"/>
</dbReference>
<accession>A0A5J4WQT9</accession>
<dbReference type="InterPro" id="IPR016024">
    <property type="entry name" value="ARM-type_fold"/>
</dbReference>
<evidence type="ECO:0000313" key="2">
    <source>
        <dbReference type="Proteomes" id="UP000324800"/>
    </source>
</evidence>
<protein>
    <submittedName>
        <fullName evidence="1">Uncharacterized protein</fullName>
    </submittedName>
</protein>
<sequence>MAGRGKKVAQQSAPNIRISAARFDDKPRGAGFGSKTGGKTAFANAYSNGTVPCRLMTGNVRMTLTWSLPIEALDYNLVLPLCIEGLSEVSHPYIIAARIACRELIEAEGSQEKILPILTIIAQKLRESLTGINKSSPEAFSAILDVLILLSQNVGENLTQFYQQFLAPIGSVLMKTGGPVVSKGGKSVDVKAKCLEALQCLDENGGEGAYAIIHKKIPTYAR</sequence>
<dbReference type="PANTHER" id="PTHR21207:SF1">
    <property type="entry name" value="PACRG-LIKE PROTEIN"/>
    <property type="match status" value="1"/>
</dbReference>
<dbReference type="OrthoDB" id="10258089at2759"/>
<dbReference type="InterPro" id="IPR019399">
    <property type="entry name" value="Parkin_co-regulated_protein"/>
</dbReference>
<proteinExistence type="predicted"/>
<evidence type="ECO:0000313" key="1">
    <source>
        <dbReference type="EMBL" id="KAA6396916.1"/>
    </source>
</evidence>
<gene>
    <name evidence="1" type="ORF">EZS28_007555</name>
</gene>